<feature type="compositionally biased region" description="Low complexity" evidence="1">
    <location>
        <begin position="45"/>
        <end position="58"/>
    </location>
</feature>
<dbReference type="InterPro" id="IPR040381">
    <property type="entry name" value="At4g14450-like"/>
</dbReference>
<reference evidence="2" key="1">
    <citation type="submission" date="2023-03" db="EMBL/GenBank/DDBJ databases">
        <title>Chromosome-scale reference genome and RAD-based genetic map of yellow starthistle (Centaurea solstitialis) reveal putative structural variation and QTLs associated with invader traits.</title>
        <authorList>
            <person name="Reatini B."/>
            <person name="Cang F.A."/>
            <person name="Jiang Q."/>
            <person name="Mckibben M.T.W."/>
            <person name="Barker M.S."/>
            <person name="Rieseberg L.H."/>
            <person name="Dlugosch K.M."/>
        </authorList>
    </citation>
    <scope>NUCLEOTIDE SEQUENCE</scope>
    <source>
        <strain evidence="2">CAN-66</strain>
        <tissue evidence="2">Leaf</tissue>
    </source>
</reference>
<evidence type="ECO:0000313" key="3">
    <source>
        <dbReference type="Proteomes" id="UP001172457"/>
    </source>
</evidence>
<evidence type="ECO:0000256" key="1">
    <source>
        <dbReference type="SAM" id="MobiDB-lite"/>
    </source>
</evidence>
<dbReference type="GO" id="GO:0005634">
    <property type="term" value="C:nucleus"/>
    <property type="evidence" value="ECO:0007669"/>
    <property type="project" value="TreeGrafter"/>
</dbReference>
<dbReference type="PANTHER" id="PTHR33912">
    <property type="entry name" value="OS01G0939400 PROTEIN"/>
    <property type="match status" value="1"/>
</dbReference>
<dbReference type="GO" id="GO:0005737">
    <property type="term" value="C:cytoplasm"/>
    <property type="evidence" value="ECO:0007669"/>
    <property type="project" value="TreeGrafter"/>
</dbReference>
<dbReference type="Proteomes" id="UP001172457">
    <property type="component" value="Chromosome 8"/>
</dbReference>
<organism evidence="2 3">
    <name type="scientific">Centaurea solstitialis</name>
    <name type="common">yellow star-thistle</name>
    <dbReference type="NCBI Taxonomy" id="347529"/>
    <lineage>
        <taxon>Eukaryota</taxon>
        <taxon>Viridiplantae</taxon>
        <taxon>Streptophyta</taxon>
        <taxon>Embryophyta</taxon>
        <taxon>Tracheophyta</taxon>
        <taxon>Spermatophyta</taxon>
        <taxon>Magnoliopsida</taxon>
        <taxon>eudicotyledons</taxon>
        <taxon>Gunneridae</taxon>
        <taxon>Pentapetalae</taxon>
        <taxon>asterids</taxon>
        <taxon>campanulids</taxon>
        <taxon>Asterales</taxon>
        <taxon>Asteraceae</taxon>
        <taxon>Carduoideae</taxon>
        <taxon>Cardueae</taxon>
        <taxon>Centaureinae</taxon>
        <taxon>Centaurea</taxon>
    </lineage>
</organism>
<accession>A0AA38SPI5</accession>
<proteinExistence type="predicted"/>
<gene>
    <name evidence="2" type="ORF">OSB04_029610</name>
</gene>
<evidence type="ECO:0000313" key="2">
    <source>
        <dbReference type="EMBL" id="KAJ9536877.1"/>
    </source>
</evidence>
<dbReference type="EMBL" id="JARYMX010000008">
    <property type="protein sequence ID" value="KAJ9536877.1"/>
    <property type="molecule type" value="Genomic_DNA"/>
</dbReference>
<dbReference type="PANTHER" id="PTHR33912:SF2">
    <property type="entry name" value="PUTATIVE-RELATED"/>
    <property type="match status" value="1"/>
</dbReference>
<feature type="compositionally biased region" description="Basic and acidic residues" evidence="1">
    <location>
        <begin position="60"/>
        <end position="72"/>
    </location>
</feature>
<name>A0AA38SPI5_9ASTR</name>
<dbReference type="AlphaFoldDB" id="A0AA38SPI5"/>
<feature type="compositionally biased region" description="Basic and acidic residues" evidence="1">
    <location>
        <begin position="1"/>
        <end position="11"/>
    </location>
</feature>
<keyword evidence="3" id="KW-1185">Reference proteome</keyword>
<feature type="region of interest" description="Disordered" evidence="1">
    <location>
        <begin position="40"/>
        <end position="72"/>
    </location>
</feature>
<feature type="region of interest" description="Disordered" evidence="1">
    <location>
        <begin position="1"/>
        <end position="25"/>
    </location>
</feature>
<protein>
    <submittedName>
        <fullName evidence="2">Uncharacterized protein</fullName>
    </submittedName>
</protein>
<comment type="caution">
    <text evidence="2">The sequence shown here is derived from an EMBL/GenBank/DDBJ whole genome shotgun (WGS) entry which is preliminary data.</text>
</comment>
<sequence length="100" mass="11215">MANKSNTDRQKPNRRAPASIQITPPVSSDWNVAIPLLTPLPPVQNTNRITTISSSNTRQESPESEKQATTEYKKWQHPADPFYYEPAPPFICTCTAAQDM</sequence>